<feature type="binding site" evidence="7">
    <location>
        <begin position="342"/>
        <end position="343"/>
    </location>
    <ligand>
        <name>FMN</name>
        <dbReference type="ChEBI" id="CHEBI:58210"/>
    </ligand>
</feature>
<evidence type="ECO:0000256" key="3">
    <source>
        <dbReference type="ARBA" id="ARBA00022643"/>
    </source>
</evidence>
<evidence type="ECO:0000313" key="12">
    <source>
        <dbReference type="Proteomes" id="UP000276864"/>
    </source>
</evidence>
<protein>
    <recommendedName>
        <fullName evidence="8">FMN hydroxy acid dehydrogenase domain-containing protein</fullName>
    </recommendedName>
</protein>
<dbReference type="Proteomes" id="UP000282582">
    <property type="component" value="Unassembled WGS sequence"/>
</dbReference>
<evidence type="ECO:0000256" key="4">
    <source>
        <dbReference type="ARBA" id="ARBA00023002"/>
    </source>
</evidence>
<reference evidence="12 13" key="1">
    <citation type="journal article" date="2018" name="BMC Genomics">
        <title>Genomic evidence for intraspecific hybridization in a clonal and extremely halotolerant yeast.</title>
        <authorList>
            <person name="Gostincar C."/>
            <person name="Stajich J.E."/>
            <person name="Zupancic J."/>
            <person name="Zalar P."/>
            <person name="Gunde-Cimerman N."/>
        </authorList>
    </citation>
    <scope>NUCLEOTIDE SEQUENCE [LARGE SCALE GENOMIC DNA]</scope>
    <source>
        <strain evidence="11 12">EXF-6651</strain>
        <strain evidence="10 14">EXF-6654</strain>
        <strain evidence="9 13">EXF-6656</strain>
    </source>
</reference>
<comment type="cofactor">
    <cofactor evidence="1">
        <name>FMN</name>
        <dbReference type="ChEBI" id="CHEBI:58210"/>
    </cofactor>
</comment>
<dbReference type="OrthoDB" id="1925334at2759"/>
<keyword evidence="3 7" id="KW-0288">FMN</keyword>
<dbReference type="EMBL" id="QWIM01000332">
    <property type="protein sequence ID" value="RMY36021.1"/>
    <property type="molecule type" value="Genomic_DNA"/>
</dbReference>
<dbReference type="CDD" id="cd02809">
    <property type="entry name" value="alpha_hydroxyacid_oxid_FMN"/>
    <property type="match status" value="1"/>
</dbReference>
<evidence type="ECO:0000259" key="8">
    <source>
        <dbReference type="PROSITE" id="PS51349"/>
    </source>
</evidence>
<feature type="binding site" evidence="7">
    <location>
        <position position="286"/>
    </location>
    <ligand>
        <name>FMN</name>
        <dbReference type="ChEBI" id="CHEBI:58210"/>
    </ligand>
</feature>
<dbReference type="Proteomes" id="UP000281245">
    <property type="component" value="Unassembled WGS sequence"/>
</dbReference>
<feature type="binding site" evidence="7">
    <location>
        <position position="288"/>
    </location>
    <ligand>
        <name>glyoxylate</name>
        <dbReference type="ChEBI" id="CHEBI:36655"/>
    </ligand>
</feature>
<comment type="caution">
    <text evidence="11">The sequence shown here is derived from an EMBL/GenBank/DDBJ whole genome shotgun (WGS) entry which is preliminary data.</text>
</comment>
<evidence type="ECO:0000256" key="1">
    <source>
        <dbReference type="ARBA" id="ARBA00001917"/>
    </source>
</evidence>
<dbReference type="EMBL" id="QWIJ01000372">
    <property type="protein sequence ID" value="RMX83163.1"/>
    <property type="molecule type" value="Genomic_DNA"/>
</dbReference>
<dbReference type="PROSITE" id="PS51349">
    <property type="entry name" value="FMN_HYDROXY_ACID_DH_2"/>
    <property type="match status" value="1"/>
</dbReference>
<keyword evidence="2 7" id="KW-0285">Flavoprotein</keyword>
<evidence type="ECO:0000313" key="14">
    <source>
        <dbReference type="Proteomes" id="UP000282582"/>
    </source>
</evidence>
<dbReference type="InterPro" id="IPR037396">
    <property type="entry name" value="FMN_HAD"/>
</dbReference>
<evidence type="ECO:0000313" key="13">
    <source>
        <dbReference type="Proteomes" id="UP000281245"/>
    </source>
</evidence>
<feature type="binding site" evidence="7">
    <location>
        <position position="291"/>
    </location>
    <ligand>
        <name>glyoxylate</name>
        <dbReference type="ChEBI" id="CHEBI:36655"/>
    </ligand>
</feature>
<dbReference type="InterPro" id="IPR008259">
    <property type="entry name" value="FMN_hydac_DH_AS"/>
</dbReference>
<feature type="binding site" evidence="7">
    <location>
        <position position="264"/>
    </location>
    <ligand>
        <name>FMN</name>
        <dbReference type="ChEBI" id="CHEBI:58210"/>
    </ligand>
</feature>
<organism evidence="11 12">
    <name type="scientific">Hortaea werneckii</name>
    <name type="common">Black yeast</name>
    <name type="synonym">Cladosporium werneckii</name>
    <dbReference type="NCBI Taxonomy" id="91943"/>
    <lineage>
        <taxon>Eukaryota</taxon>
        <taxon>Fungi</taxon>
        <taxon>Dikarya</taxon>
        <taxon>Ascomycota</taxon>
        <taxon>Pezizomycotina</taxon>
        <taxon>Dothideomycetes</taxon>
        <taxon>Dothideomycetidae</taxon>
        <taxon>Mycosphaerellales</taxon>
        <taxon>Teratosphaeriaceae</taxon>
        <taxon>Hortaea</taxon>
    </lineage>
</organism>
<feature type="active site" description="Proton acceptor" evidence="6">
    <location>
        <position position="288"/>
    </location>
</feature>
<evidence type="ECO:0000256" key="2">
    <source>
        <dbReference type="ARBA" id="ARBA00022630"/>
    </source>
</evidence>
<dbReference type="PIRSF" id="PIRSF000138">
    <property type="entry name" value="Al-hdrx_acd_dh"/>
    <property type="match status" value="1"/>
</dbReference>
<evidence type="ECO:0000313" key="10">
    <source>
        <dbReference type="EMBL" id="RMY07234.1"/>
    </source>
</evidence>
<comment type="similarity">
    <text evidence="5">Belongs to the FMN-dependent alpha-hydroxy acid dehydrogenase family.</text>
</comment>
<feature type="binding site" evidence="7">
    <location>
        <position position="186"/>
    </location>
    <ligand>
        <name>glyoxylate</name>
        <dbReference type="ChEBI" id="CHEBI:36655"/>
    </ligand>
</feature>
<dbReference type="FunFam" id="3.20.20.70:FF:000029">
    <property type="entry name" value="L-lactate dehydrogenase"/>
    <property type="match status" value="1"/>
</dbReference>
<name>A0A3M7B8H1_HORWE</name>
<feature type="binding site" evidence="7">
    <location>
        <position position="122"/>
    </location>
    <ligand>
        <name>FMN</name>
        <dbReference type="ChEBI" id="CHEBI:58210"/>
    </ligand>
</feature>
<dbReference type="PROSITE" id="PS00557">
    <property type="entry name" value="FMN_HYDROXY_ACID_DH_1"/>
    <property type="match status" value="1"/>
</dbReference>
<dbReference type="PANTHER" id="PTHR10578:SF149">
    <property type="entry name" value="2-HYDROXYACID OXIDASE 2"/>
    <property type="match status" value="1"/>
</dbReference>
<dbReference type="GO" id="GO:0010181">
    <property type="term" value="F:FMN binding"/>
    <property type="evidence" value="ECO:0007669"/>
    <property type="project" value="InterPro"/>
</dbReference>
<dbReference type="Gene3D" id="3.20.20.70">
    <property type="entry name" value="Aldolase class I"/>
    <property type="match status" value="1"/>
</dbReference>
<feature type="binding site" evidence="7">
    <location>
        <begin position="93"/>
        <end position="95"/>
    </location>
    <ligand>
        <name>FMN</name>
        <dbReference type="ChEBI" id="CHEBI:58210"/>
    </ligand>
</feature>
<feature type="binding site" evidence="7">
    <location>
        <position position="151"/>
    </location>
    <ligand>
        <name>glyoxylate</name>
        <dbReference type="ChEBI" id="CHEBI:36655"/>
    </ligand>
</feature>
<dbReference type="SUPFAM" id="SSF51395">
    <property type="entry name" value="FMN-linked oxidoreductases"/>
    <property type="match status" value="1"/>
</dbReference>
<dbReference type="InterPro" id="IPR013785">
    <property type="entry name" value="Aldolase_TIM"/>
</dbReference>
<feature type="binding site" evidence="7">
    <location>
        <position position="24"/>
    </location>
    <ligand>
        <name>glyoxylate</name>
        <dbReference type="ChEBI" id="CHEBI:36655"/>
    </ligand>
</feature>
<accession>A0A3M7B8H1</accession>
<dbReference type="EMBL" id="QWIK01000378">
    <property type="protein sequence ID" value="RMY07234.1"/>
    <property type="molecule type" value="Genomic_DNA"/>
</dbReference>
<evidence type="ECO:0000256" key="7">
    <source>
        <dbReference type="PIRSR" id="PIRSR000138-2"/>
    </source>
</evidence>
<feature type="binding site" evidence="7">
    <location>
        <position position="177"/>
    </location>
    <ligand>
        <name>FMN</name>
        <dbReference type="ChEBI" id="CHEBI:58210"/>
    </ligand>
</feature>
<dbReference type="InterPro" id="IPR012133">
    <property type="entry name" value="Alpha-hydoxy_acid_DH_FMN"/>
</dbReference>
<evidence type="ECO:0000256" key="6">
    <source>
        <dbReference type="PIRSR" id="PIRSR000138-1"/>
    </source>
</evidence>
<dbReference type="AlphaFoldDB" id="A0A3M7B8H1"/>
<dbReference type="PANTHER" id="PTHR10578">
    <property type="entry name" value="S -2-HYDROXY-ACID OXIDASE-RELATED"/>
    <property type="match status" value="1"/>
</dbReference>
<dbReference type="InterPro" id="IPR000262">
    <property type="entry name" value="FMN-dep_DH"/>
</dbReference>
<evidence type="ECO:0000256" key="5">
    <source>
        <dbReference type="ARBA" id="ARBA00024042"/>
    </source>
</evidence>
<sequence>MDPITIADIKEIAKAKLRPDVWSYYITGADDEQSVRRNESIYERYQICNASMELANSALRILLRPRVLRDVTDINTSVSVLGKHYSIPIAIAPSAYQKLAGGQGEIDVARAAFEFGTNFTLSSNATTRLEDTLSALPPREEHFPKPWFQLYFLGSTELTLKLIQRAECAGYEALVLTVDTPILGNRLHERRKPLELPSGITMDNAEARSLGGVSKAALLLHARSAFEYNKLYRMHRDTLVNTSLDWKDTIPWLRSHTNMKIILKGIMTGEDAQLAVEAKVDAIIVSNHGGRQLDGVPSTLEALPEIADAVNKRIPVIFDGGISRGSDVFKAMALGADLCLIGRSALWGLAWDGQKGVASVLHILERELARTMALMGVTDLKMASRSMLGKAKDNDFGIAKL</sequence>
<gene>
    <name evidence="11" type="ORF">D0866_04216</name>
    <name evidence="10" type="ORF">D0868_05464</name>
    <name evidence="9" type="ORF">D0869_05513</name>
</gene>
<dbReference type="GO" id="GO:0016614">
    <property type="term" value="F:oxidoreductase activity, acting on CH-OH group of donors"/>
    <property type="evidence" value="ECO:0007669"/>
    <property type="project" value="UniProtKB-ARBA"/>
</dbReference>
<dbReference type="Pfam" id="PF01070">
    <property type="entry name" value="FMN_dh"/>
    <property type="match status" value="1"/>
</dbReference>
<proteinExistence type="inferred from homology"/>
<feature type="domain" description="FMN hydroxy acid dehydrogenase" evidence="8">
    <location>
        <begin position="1"/>
        <end position="393"/>
    </location>
</feature>
<evidence type="ECO:0000313" key="9">
    <source>
        <dbReference type="EMBL" id="RMX83163.1"/>
    </source>
</evidence>
<feature type="binding site" evidence="7">
    <location>
        <position position="149"/>
    </location>
    <ligand>
        <name>FMN</name>
        <dbReference type="ChEBI" id="CHEBI:58210"/>
    </ligand>
</feature>
<dbReference type="Proteomes" id="UP000276864">
    <property type="component" value="Unassembled WGS sequence"/>
</dbReference>
<keyword evidence="4" id="KW-0560">Oxidoreductase</keyword>
<evidence type="ECO:0000313" key="11">
    <source>
        <dbReference type="EMBL" id="RMY36021.1"/>
    </source>
</evidence>